<name>A0ACC0LEN4_RHOML</name>
<evidence type="ECO:0000313" key="1">
    <source>
        <dbReference type="EMBL" id="KAI8526817.1"/>
    </source>
</evidence>
<gene>
    <name evidence="1" type="ORF">RHMOL_Rhmol12G0026300</name>
</gene>
<organism evidence="1 2">
    <name type="scientific">Rhododendron molle</name>
    <name type="common">Chinese azalea</name>
    <name type="synonym">Azalea mollis</name>
    <dbReference type="NCBI Taxonomy" id="49168"/>
    <lineage>
        <taxon>Eukaryota</taxon>
        <taxon>Viridiplantae</taxon>
        <taxon>Streptophyta</taxon>
        <taxon>Embryophyta</taxon>
        <taxon>Tracheophyta</taxon>
        <taxon>Spermatophyta</taxon>
        <taxon>Magnoliopsida</taxon>
        <taxon>eudicotyledons</taxon>
        <taxon>Gunneridae</taxon>
        <taxon>Pentapetalae</taxon>
        <taxon>asterids</taxon>
        <taxon>Ericales</taxon>
        <taxon>Ericaceae</taxon>
        <taxon>Ericoideae</taxon>
        <taxon>Rhodoreae</taxon>
        <taxon>Rhododendron</taxon>
    </lineage>
</organism>
<sequence>MNHLAFVSLPNFNIPFFSNPKFLFIVGNAIIVFLVGESKLSNPPPSPATEIYNEGPYNEYVGKSICEFPSQMEKKGEGKLGTKFLTEVSAKNIEKQAEEREEEEEEGGLETEELTKRVEDFIARVNRQRLVEARFEDCGRG</sequence>
<keyword evidence="2" id="KW-1185">Reference proteome</keyword>
<accession>A0ACC0LEN4</accession>
<dbReference type="Proteomes" id="UP001062846">
    <property type="component" value="Chromosome 12"/>
</dbReference>
<dbReference type="EMBL" id="CM046399">
    <property type="protein sequence ID" value="KAI8526817.1"/>
    <property type="molecule type" value="Genomic_DNA"/>
</dbReference>
<comment type="caution">
    <text evidence="1">The sequence shown here is derived from an EMBL/GenBank/DDBJ whole genome shotgun (WGS) entry which is preliminary data.</text>
</comment>
<protein>
    <submittedName>
        <fullName evidence="1">Uncharacterized protein</fullName>
    </submittedName>
</protein>
<evidence type="ECO:0000313" key="2">
    <source>
        <dbReference type="Proteomes" id="UP001062846"/>
    </source>
</evidence>
<reference evidence="1" key="1">
    <citation type="submission" date="2022-02" db="EMBL/GenBank/DDBJ databases">
        <title>Plant Genome Project.</title>
        <authorList>
            <person name="Zhang R.-G."/>
        </authorList>
    </citation>
    <scope>NUCLEOTIDE SEQUENCE</scope>
    <source>
        <strain evidence="1">AT1</strain>
    </source>
</reference>
<proteinExistence type="predicted"/>